<evidence type="ECO:0000256" key="9">
    <source>
        <dbReference type="ARBA" id="ARBA00023012"/>
    </source>
</evidence>
<dbReference type="Gene3D" id="6.10.340.10">
    <property type="match status" value="1"/>
</dbReference>
<dbReference type="EMBL" id="JAFBCL010000001">
    <property type="protein sequence ID" value="MBM7814278.1"/>
    <property type="molecule type" value="Genomic_DNA"/>
</dbReference>
<evidence type="ECO:0000256" key="8">
    <source>
        <dbReference type="ARBA" id="ARBA00022989"/>
    </source>
</evidence>
<dbReference type="GO" id="GO:0016301">
    <property type="term" value="F:kinase activity"/>
    <property type="evidence" value="ECO:0007669"/>
    <property type="project" value="UniProtKB-KW"/>
</dbReference>
<proteinExistence type="predicted"/>
<evidence type="ECO:0000256" key="4">
    <source>
        <dbReference type="ARBA" id="ARBA00022553"/>
    </source>
</evidence>
<evidence type="ECO:0000256" key="1">
    <source>
        <dbReference type="ARBA" id="ARBA00000085"/>
    </source>
</evidence>
<comment type="caution">
    <text evidence="15">The sequence shown here is derived from an EMBL/GenBank/DDBJ whole genome shotgun (WGS) entry which is preliminary data.</text>
</comment>
<dbReference type="EC" id="2.7.13.3" evidence="3"/>
<dbReference type="PANTHER" id="PTHR45436">
    <property type="entry name" value="SENSOR HISTIDINE KINASE YKOH"/>
    <property type="match status" value="1"/>
</dbReference>
<comment type="catalytic activity">
    <reaction evidence="1">
        <text>ATP + protein L-histidine = ADP + protein N-phospho-L-histidine.</text>
        <dbReference type="EC" id="2.7.13.3"/>
    </reaction>
</comment>
<organism evidence="15 16">
    <name type="scientific">Saccharothrix algeriensis</name>
    <dbReference type="NCBI Taxonomy" id="173560"/>
    <lineage>
        <taxon>Bacteria</taxon>
        <taxon>Bacillati</taxon>
        <taxon>Actinomycetota</taxon>
        <taxon>Actinomycetes</taxon>
        <taxon>Pseudonocardiales</taxon>
        <taxon>Pseudonocardiaceae</taxon>
        <taxon>Saccharothrix</taxon>
    </lineage>
</organism>
<dbReference type="PROSITE" id="PS50885">
    <property type="entry name" value="HAMP"/>
    <property type="match status" value="1"/>
</dbReference>
<dbReference type="InterPro" id="IPR004358">
    <property type="entry name" value="Sig_transdc_His_kin-like_C"/>
</dbReference>
<dbReference type="Pfam" id="PF02518">
    <property type="entry name" value="HATPase_c"/>
    <property type="match status" value="1"/>
</dbReference>
<dbReference type="CDD" id="cd06225">
    <property type="entry name" value="HAMP"/>
    <property type="match status" value="1"/>
</dbReference>
<keyword evidence="7 15" id="KW-0418">Kinase</keyword>
<dbReference type="Gene3D" id="1.10.287.130">
    <property type="match status" value="1"/>
</dbReference>
<name>A0ABS2SDE5_9PSEU</name>
<sequence>MRLTLFYGGLCLASCLVLLTVVLLLSGQTLAGSVEVVIRDAFTGERRTSVTVLPKQSAEAAAMTPGQVKSLAEEIRDNALHHLVLMSAIAVGVMVLFASVVGWWVAGRVLRPLHTITEQARSMSARNIHERIALDGPPDELRDLADTFDDMLERLDRTFTSQRRFVANASHELRTPLAIERAIIQVRLANARPEDIDAIREELLDANRRSDRLLQGLLLLARSENGLPERHPVDVAAVAERVVGEALAGCSGLRGDLVTAPLTVLGDEVLLTQLLDNLVRNAVLHNTENGWFAVTLTSDGTITVANSGPPVPPETVDSLFEPFHRGAGKRVASTTGAGLGLAIVGSIADAHDGTVTATSRPTGGLDVTVRLPPHRPARR</sequence>
<dbReference type="InterPro" id="IPR003594">
    <property type="entry name" value="HATPase_dom"/>
</dbReference>
<dbReference type="SUPFAM" id="SSF55874">
    <property type="entry name" value="ATPase domain of HSP90 chaperone/DNA topoisomerase II/histidine kinase"/>
    <property type="match status" value="1"/>
</dbReference>
<accession>A0ABS2SDE5</accession>
<evidence type="ECO:0000256" key="11">
    <source>
        <dbReference type="SAM" id="MobiDB-lite"/>
    </source>
</evidence>
<evidence type="ECO:0000259" key="13">
    <source>
        <dbReference type="PROSITE" id="PS50109"/>
    </source>
</evidence>
<dbReference type="InterPro" id="IPR050428">
    <property type="entry name" value="TCS_sensor_his_kinase"/>
</dbReference>
<feature type="transmembrane region" description="Helical" evidence="12">
    <location>
        <begin position="83"/>
        <end position="106"/>
    </location>
</feature>
<dbReference type="SMART" id="SM00387">
    <property type="entry name" value="HATPase_c"/>
    <property type="match status" value="1"/>
</dbReference>
<dbReference type="SMART" id="SM00388">
    <property type="entry name" value="HisKA"/>
    <property type="match status" value="1"/>
</dbReference>
<evidence type="ECO:0000256" key="2">
    <source>
        <dbReference type="ARBA" id="ARBA00004236"/>
    </source>
</evidence>
<dbReference type="Proteomes" id="UP001195724">
    <property type="component" value="Unassembled WGS sequence"/>
</dbReference>
<dbReference type="InterPro" id="IPR036097">
    <property type="entry name" value="HisK_dim/P_sf"/>
</dbReference>
<dbReference type="Pfam" id="PF00672">
    <property type="entry name" value="HAMP"/>
    <property type="match status" value="1"/>
</dbReference>
<keyword evidence="9" id="KW-0902">Two-component regulatory system</keyword>
<evidence type="ECO:0000313" key="16">
    <source>
        <dbReference type="Proteomes" id="UP001195724"/>
    </source>
</evidence>
<keyword evidence="4" id="KW-0597">Phosphoprotein</keyword>
<dbReference type="PANTHER" id="PTHR45436:SF5">
    <property type="entry name" value="SENSOR HISTIDINE KINASE TRCS"/>
    <property type="match status" value="1"/>
</dbReference>
<dbReference type="CDD" id="cd00082">
    <property type="entry name" value="HisKA"/>
    <property type="match status" value="1"/>
</dbReference>
<dbReference type="RefSeq" id="WP_204844840.1">
    <property type="nucleotide sequence ID" value="NZ_JAFBCL010000001.1"/>
</dbReference>
<evidence type="ECO:0000256" key="12">
    <source>
        <dbReference type="SAM" id="Phobius"/>
    </source>
</evidence>
<dbReference type="SUPFAM" id="SSF158472">
    <property type="entry name" value="HAMP domain-like"/>
    <property type="match status" value="1"/>
</dbReference>
<evidence type="ECO:0000259" key="14">
    <source>
        <dbReference type="PROSITE" id="PS50885"/>
    </source>
</evidence>
<keyword evidence="16" id="KW-1185">Reference proteome</keyword>
<keyword evidence="5" id="KW-0808">Transferase</keyword>
<feature type="domain" description="HAMP" evidence="14">
    <location>
        <begin position="107"/>
        <end position="160"/>
    </location>
</feature>
<gene>
    <name evidence="15" type="ORF">JOE68_005143</name>
</gene>
<feature type="domain" description="Histidine kinase" evidence="13">
    <location>
        <begin position="168"/>
        <end position="375"/>
    </location>
</feature>
<keyword evidence="8 12" id="KW-1133">Transmembrane helix</keyword>
<feature type="region of interest" description="Disordered" evidence="11">
    <location>
        <begin position="355"/>
        <end position="379"/>
    </location>
</feature>
<keyword evidence="6 12" id="KW-0812">Transmembrane</keyword>
<comment type="subcellular location">
    <subcellularLocation>
        <location evidence="2">Cell membrane</location>
    </subcellularLocation>
</comment>
<reference evidence="15 16" key="1">
    <citation type="submission" date="2021-01" db="EMBL/GenBank/DDBJ databases">
        <title>Sequencing the genomes of 1000 actinobacteria strains.</title>
        <authorList>
            <person name="Klenk H.-P."/>
        </authorList>
    </citation>
    <scope>NUCLEOTIDE SEQUENCE [LARGE SCALE GENOMIC DNA]</scope>
    <source>
        <strain evidence="15 16">DSM 44581</strain>
    </source>
</reference>
<evidence type="ECO:0000256" key="5">
    <source>
        <dbReference type="ARBA" id="ARBA00022679"/>
    </source>
</evidence>
<evidence type="ECO:0000256" key="10">
    <source>
        <dbReference type="ARBA" id="ARBA00023136"/>
    </source>
</evidence>
<dbReference type="PROSITE" id="PS50109">
    <property type="entry name" value="HIS_KIN"/>
    <property type="match status" value="1"/>
</dbReference>
<dbReference type="Pfam" id="PF00512">
    <property type="entry name" value="HisKA"/>
    <property type="match status" value="1"/>
</dbReference>
<keyword evidence="10 12" id="KW-0472">Membrane</keyword>
<dbReference type="SUPFAM" id="SSF47384">
    <property type="entry name" value="Homodimeric domain of signal transducing histidine kinase"/>
    <property type="match status" value="1"/>
</dbReference>
<evidence type="ECO:0000256" key="7">
    <source>
        <dbReference type="ARBA" id="ARBA00022777"/>
    </source>
</evidence>
<dbReference type="SMART" id="SM00304">
    <property type="entry name" value="HAMP"/>
    <property type="match status" value="1"/>
</dbReference>
<evidence type="ECO:0000313" key="15">
    <source>
        <dbReference type="EMBL" id="MBM7814278.1"/>
    </source>
</evidence>
<evidence type="ECO:0000256" key="6">
    <source>
        <dbReference type="ARBA" id="ARBA00022692"/>
    </source>
</evidence>
<dbReference type="PRINTS" id="PR00344">
    <property type="entry name" value="BCTRLSENSOR"/>
</dbReference>
<dbReference type="InterPro" id="IPR036890">
    <property type="entry name" value="HATPase_C_sf"/>
</dbReference>
<dbReference type="InterPro" id="IPR003661">
    <property type="entry name" value="HisK_dim/P_dom"/>
</dbReference>
<evidence type="ECO:0000256" key="3">
    <source>
        <dbReference type="ARBA" id="ARBA00012438"/>
    </source>
</evidence>
<protein>
    <recommendedName>
        <fullName evidence="3">histidine kinase</fullName>
        <ecNumber evidence="3">2.7.13.3</ecNumber>
    </recommendedName>
</protein>
<dbReference type="InterPro" id="IPR003660">
    <property type="entry name" value="HAMP_dom"/>
</dbReference>
<dbReference type="InterPro" id="IPR005467">
    <property type="entry name" value="His_kinase_dom"/>
</dbReference>
<dbReference type="Gene3D" id="3.30.565.10">
    <property type="entry name" value="Histidine kinase-like ATPase, C-terminal domain"/>
    <property type="match status" value="1"/>
</dbReference>